<evidence type="ECO:0000259" key="2">
    <source>
        <dbReference type="Pfam" id="PF23305"/>
    </source>
</evidence>
<feature type="region of interest" description="Disordered" evidence="1">
    <location>
        <begin position="529"/>
        <end position="571"/>
    </location>
</feature>
<dbReference type="InterPro" id="IPR055509">
    <property type="entry name" value="DUF7082"/>
</dbReference>
<feature type="compositionally biased region" description="Low complexity" evidence="1">
    <location>
        <begin position="1"/>
        <end position="15"/>
    </location>
</feature>
<dbReference type="Proteomes" id="UP001049176">
    <property type="component" value="Chromosome 6"/>
</dbReference>
<dbReference type="PANTHER" id="PTHR39463:SF1">
    <property type="entry name" value="MEDUSA"/>
    <property type="match status" value="1"/>
</dbReference>
<dbReference type="OrthoDB" id="1751210at2759"/>
<sequence>MSSTSTSSPSHMSSPLCPSTTSPNEMFHVLDYSPHEGEKGVPITVRIHFNQGSSHSIFVRLVVGSKAVATTVRELPNINYGRWQLDATIPSLDPSNLSDKVLLTVQALDEHNQLLHSATFGDFSYWLSDRSKTSCPSPKSEPVDGNSGHRRQASLDLVHANSPPFSDSPALRRRAATTSGARPVIPAVSTPAHFVALQKSRPLKGAPRRIRANSLMRSKFASSKDIGEDLYPQTPILELLTPLGSMCLNWDPSEVRAGRRLVRFQKVQDGRKLMVSCQSIRQEDYQDNDSVISCIYRGDTDSHYVTSVDVLYLLERLTNDEFPVEEKNRLRRNLEGLRPTTVSKHKAGFESFFQRIMKFPDPKPRNIEKDLKVFEWSLLGQALEKVLSKYSVYIQSSPTDSSASLPSEPNDDYPPYDDHVGHHPASHGLPKSAQTAPLIPKFEPSFDDRSILLLSTQDGSEVCVPHHPEHAYDTLQHYPLYPSDPTPISDRGSTHGEASSFNNWAENGTGDMGLEDYPTLAAFHLAEPSDSSAGRGMQNSHTDYQYNYSTDSLQYPRETSLPSTLPPFYAD</sequence>
<feature type="region of interest" description="Disordered" evidence="1">
    <location>
        <begin position="159"/>
        <end position="178"/>
    </location>
</feature>
<gene>
    <name evidence="3" type="ORF">E1B28_009924</name>
</gene>
<feature type="domain" description="DUF7082" evidence="2">
    <location>
        <begin position="237"/>
        <end position="387"/>
    </location>
</feature>
<evidence type="ECO:0000256" key="1">
    <source>
        <dbReference type="SAM" id="MobiDB-lite"/>
    </source>
</evidence>
<name>A0A9P7UQL5_9AGAR</name>
<dbReference type="GeneID" id="66079000"/>
<keyword evidence="4" id="KW-1185">Reference proteome</keyword>
<dbReference type="EMBL" id="CM032186">
    <property type="protein sequence ID" value="KAG7090842.1"/>
    <property type="molecule type" value="Genomic_DNA"/>
</dbReference>
<proteinExistence type="predicted"/>
<comment type="caution">
    <text evidence="3">The sequence shown here is derived from an EMBL/GenBank/DDBJ whole genome shotgun (WGS) entry which is preliminary data.</text>
</comment>
<reference evidence="3" key="1">
    <citation type="journal article" date="2021" name="Genome Biol. Evol.">
        <title>The assembled and annotated genome of the fairy-ring fungus Marasmius oreades.</title>
        <authorList>
            <person name="Hiltunen M."/>
            <person name="Ament-Velasquez S.L."/>
            <person name="Johannesson H."/>
        </authorList>
    </citation>
    <scope>NUCLEOTIDE SEQUENCE</scope>
    <source>
        <strain evidence="3">03SP1</strain>
    </source>
</reference>
<organism evidence="3 4">
    <name type="scientific">Marasmius oreades</name>
    <name type="common">fairy-ring Marasmius</name>
    <dbReference type="NCBI Taxonomy" id="181124"/>
    <lineage>
        <taxon>Eukaryota</taxon>
        <taxon>Fungi</taxon>
        <taxon>Dikarya</taxon>
        <taxon>Basidiomycota</taxon>
        <taxon>Agaricomycotina</taxon>
        <taxon>Agaricomycetes</taxon>
        <taxon>Agaricomycetidae</taxon>
        <taxon>Agaricales</taxon>
        <taxon>Marasmiineae</taxon>
        <taxon>Marasmiaceae</taxon>
        <taxon>Marasmius</taxon>
    </lineage>
</organism>
<feature type="compositionally biased region" description="Polar residues" evidence="1">
    <location>
        <begin position="529"/>
        <end position="553"/>
    </location>
</feature>
<feature type="region of interest" description="Disordered" evidence="1">
    <location>
        <begin position="1"/>
        <end position="20"/>
    </location>
</feature>
<feature type="compositionally biased region" description="Low complexity" evidence="1">
    <location>
        <begin position="398"/>
        <end position="407"/>
    </location>
</feature>
<accession>A0A9P7UQL5</accession>
<protein>
    <recommendedName>
        <fullName evidence="2">DUF7082 domain-containing protein</fullName>
    </recommendedName>
</protein>
<dbReference type="AlphaFoldDB" id="A0A9P7UQL5"/>
<dbReference type="KEGG" id="more:E1B28_009924"/>
<dbReference type="PANTHER" id="PTHR39463">
    <property type="entry name" value="MEDUSA"/>
    <property type="match status" value="1"/>
</dbReference>
<evidence type="ECO:0000313" key="3">
    <source>
        <dbReference type="EMBL" id="KAG7090842.1"/>
    </source>
</evidence>
<dbReference type="GO" id="GO:0005634">
    <property type="term" value="C:nucleus"/>
    <property type="evidence" value="ECO:0007669"/>
    <property type="project" value="TreeGrafter"/>
</dbReference>
<feature type="region of interest" description="Disordered" evidence="1">
    <location>
        <begin position="398"/>
        <end position="433"/>
    </location>
</feature>
<dbReference type="Pfam" id="PF23305">
    <property type="entry name" value="DUF7082"/>
    <property type="match status" value="1"/>
</dbReference>
<evidence type="ECO:0000313" key="4">
    <source>
        <dbReference type="Proteomes" id="UP001049176"/>
    </source>
</evidence>
<dbReference type="RefSeq" id="XP_043007312.1">
    <property type="nucleotide sequence ID" value="XM_043154854.1"/>
</dbReference>